<dbReference type="HOGENOM" id="CLU_127196_0_0_1"/>
<keyword evidence="1" id="KW-0732">Signal</keyword>
<reference evidence="3" key="1">
    <citation type="journal article" date="2013" name="Genome Announc.">
        <title>Draft genome sequence of the ascomycete Phaeoacremonium aleophilum strain UCR-PA7, a causal agent of the esca disease complex in grapevines.</title>
        <authorList>
            <person name="Blanco-Ulate B."/>
            <person name="Rolshausen P."/>
            <person name="Cantu D."/>
        </authorList>
    </citation>
    <scope>NUCLEOTIDE SEQUENCE [LARGE SCALE GENOMIC DNA]</scope>
    <source>
        <strain evidence="3">UCR-PA7</strain>
    </source>
</reference>
<feature type="signal peptide" evidence="1">
    <location>
        <begin position="1"/>
        <end position="22"/>
    </location>
</feature>
<evidence type="ECO:0000256" key="1">
    <source>
        <dbReference type="SAM" id="SignalP"/>
    </source>
</evidence>
<gene>
    <name evidence="2" type="ORF">UCRPA7_4963</name>
</gene>
<sequence>MIFTKLTSAMVFVFVFGKLAAGAPAVSDPSEPVAAPSCVIGAAAATGTEGSWQINFASVTPVPATQTSYGVDKTWSSQHAMMTMNIGLTHGGDMDLYGAFKCQFHCQLRDGCLSYFGRYVDVNSSTERFECVGFNAIMNPSVFVPDPINIPVGGFDQLCTGAD</sequence>
<feature type="chain" id="PRO_5004452067" evidence="1">
    <location>
        <begin position="23"/>
        <end position="163"/>
    </location>
</feature>
<dbReference type="GeneID" id="19325469"/>
<dbReference type="KEGG" id="tmn:UCRPA7_4963"/>
<dbReference type="EMBL" id="KB933146">
    <property type="protein sequence ID" value="EON99513.1"/>
    <property type="molecule type" value="Genomic_DNA"/>
</dbReference>
<protein>
    <submittedName>
        <fullName evidence="2">Uncharacterized protein</fullName>
    </submittedName>
</protein>
<dbReference type="OrthoDB" id="5229184at2759"/>
<keyword evidence="3" id="KW-1185">Reference proteome</keyword>
<dbReference type="eggNOG" id="ENOG502RK47">
    <property type="taxonomic scope" value="Eukaryota"/>
</dbReference>
<evidence type="ECO:0000313" key="3">
    <source>
        <dbReference type="Proteomes" id="UP000014074"/>
    </source>
</evidence>
<accession>R8BJI6</accession>
<evidence type="ECO:0000313" key="2">
    <source>
        <dbReference type="EMBL" id="EON99513.1"/>
    </source>
</evidence>
<name>R8BJI6_PHAM7</name>
<proteinExistence type="predicted"/>
<dbReference type="RefSeq" id="XP_007915707.1">
    <property type="nucleotide sequence ID" value="XM_007917516.1"/>
</dbReference>
<organism evidence="2 3">
    <name type="scientific">Phaeoacremonium minimum (strain UCR-PA7)</name>
    <name type="common">Esca disease fungus</name>
    <name type="synonym">Togninia minima</name>
    <dbReference type="NCBI Taxonomy" id="1286976"/>
    <lineage>
        <taxon>Eukaryota</taxon>
        <taxon>Fungi</taxon>
        <taxon>Dikarya</taxon>
        <taxon>Ascomycota</taxon>
        <taxon>Pezizomycotina</taxon>
        <taxon>Sordariomycetes</taxon>
        <taxon>Sordariomycetidae</taxon>
        <taxon>Togniniales</taxon>
        <taxon>Togniniaceae</taxon>
        <taxon>Phaeoacremonium</taxon>
    </lineage>
</organism>
<dbReference type="Proteomes" id="UP000014074">
    <property type="component" value="Unassembled WGS sequence"/>
</dbReference>
<dbReference type="AlphaFoldDB" id="R8BJI6"/>